<dbReference type="EMBL" id="JAZDUE010000001">
    <property type="protein sequence ID" value="MEE4021487.1"/>
    <property type="molecule type" value="Genomic_DNA"/>
</dbReference>
<evidence type="ECO:0000313" key="10">
    <source>
        <dbReference type="Proteomes" id="UP001335729"/>
    </source>
</evidence>
<protein>
    <recommendedName>
        <fullName evidence="6">RNA polymerase sigma factor</fullName>
    </recommendedName>
</protein>
<dbReference type="Gene3D" id="1.10.10.10">
    <property type="entry name" value="Winged helix-like DNA-binding domain superfamily/Winged helix DNA-binding domain"/>
    <property type="match status" value="1"/>
</dbReference>
<evidence type="ECO:0000256" key="3">
    <source>
        <dbReference type="ARBA" id="ARBA00023082"/>
    </source>
</evidence>
<name>A0ABU7MMD4_9ACTN</name>
<dbReference type="Pfam" id="PF04542">
    <property type="entry name" value="Sigma70_r2"/>
    <property type="match status" value="1"/>
</dbReference>
<dbReference type="Proteomes" id="UP001335729">
    <property type="component" value="Unassembled WGS sequence"/>
</dbReference>
<feature type="domain" description="RNA polymerase sigma factor 70 region 4 type 2" evidence="8">
    <location>
        <begin position="120"/>
        <end position="171"/>
    </location>
</feature>
<dbReference type="NCBIfam" id="NF007231">
    <property type="entry name" value="PRK09649.1"/>
    <property type="match status" value="1"/>
</dbReference>
<dbReference type="InterPro" id="IPR013249">
    <property type="entry name" value="RNA_pol_sigma70_r4_t2"/>
</dbReference>
<evidence type="ECO:0000256" key="4">
    <source>
        <dbReference type="ARBA" id="ARBA00023125"/>
    </source>
</evidence>
<keyword evidence="2 6" id="KW-0805">Transcription regulation</keyword>
<dbReference type="SUPFAM" id="SSF88659">
    <property type="entry name" value="Sigma3 and sigma4 domains of RNA polymerase sigma factors"/>
    <property type="match status" value="1"/>
</dbReference>
<dbReference type="InterPro" id="IPR013325">
    <property type="entry name" value="RNA_pol_sigma_r2"/>
</dbReference>
<evidence type="ECO:0000259" key="7">
    <source>
        <dbReference type="Pfam" id="PF04542"/>
    </source>
</evidence>
<dbReference type="InterPro" id="IPR036388">
    <property type="entry name" value="WH-like_DNA-bd_sf"/>
</dbReference>
<evidence type="ECO:0000256" key="1">
    <source>
        <dbReference type="ARBA" id="ARBA00010641"/>
    </source>
</evidence>
<dbReference type="InterPro" id="IPR013324">
    <property type="entry name" value="RNA_pol_sigma_r3/r4-like"/>
</dbReference>
<dbReference type="InterPro" id="IPR000838">
    <property type="entry name" value="RNA_pol_sigma70_ECF_CS"/>
</dbReference>
<keyword evidence="3 6" id="KW-0731">Sigma factor</keyword>
<evidence type="ECO:0000256" key="6">
    <source>
        <dbReference type="RuleBase" id="RU000716"/>
    </source>
</evidence>
<evidence type="ECO:0000256" key="2">
    <source>
        <dbReference type="ARBA" id="ARBA00023015"/>
    </source>
</evidence>
<keyword evidence="10" id="KW-1185">Reference proteome</keyword>
<dbReference type="RefSeq" id="WP_330502853.1">
    <property type="nucleotide sequence ID" value="NZ_JAZDUE010000001.1"/>
</dbReference>
<comment type="caution">
    <text evidence="9">The sequence shown here is derived from an EMBL/GenBank/DDBJ whole genome shotgun (WGS) entry which is preliminary data.</text>
</comment>
<dbReference type="InterPro" id="IPR014284">
    <property type="entry name" value="RNA_pol_sigma-70_dom"/>
</dbReference>
<evidence type="ECO:0000259" key="8">
    <source>
        <dbReference type="Pfam" id="PF08281"/>
    </source>
</evidence>
<dbReference type="PANTHER" id="PTHR43133">
    <property type="entry name" value="RNA POLYMERASE ECF-TYPE SIGMA FACTO"/>
    <property type="match status" value="1"/>
</dbReference>
<evidence type="ECO:0000313" key="9">
    <source>
        <dbReference type="EMBL" id="MEE4021487.1"/>
    </source>
</evidence>
<keyword evidence="4 6" id="KW-0238">DNA-binding</keyword>
<reference evidence="9 10" key="1">
    <citation type="submission" date="2024-01" db="EMBL/GenBank/DDBJ databases">
        <title>Draft genome sequence of Gordonia sp. PKS22-38.</title>
        <authorList>
            <person name="Suphannarot A."/>
            <person name="Mingma R."/>
        </authorList>
    </citation>
    <scope>NUCLEOTIDE SEQUENCE [LARGE SCALE GENOMIC DNA]</scope>
    <source>
        <strain evidence="9 10">PKS22-38</strain>
    </source>
</reference>
<dbReference type="InterPro" id="IPR039425">
    <property type="entry name" value="RNA_pol_sigma-70-like"/>
</dbReference>
<comment type="similarity">
    <text evidence="1 6">Belongs to the sigma-70 factor family. ECF subfamily.</text>
</comment>
<dbReference type="NCBIfam" id="TIGR02937">
    <property type="entry name" value="sigma70-ECF"/>
    <property type="match status" value="1"/>
</dbReference>
<accession>A0ABU7MMD4</accession>
<dbReference type="InterPro" id="IPR007627">
    <property type="entry name" value="RNA_pol_sigma70_r2"/>
</dbReference>
<dbReference type="Pfam" id="PF08281">
    <property type="entry name" value="Sigma70_r4_2"/>
    <property type="match status" value="1"/>
</dbReference>
<dbReference type="SUPFAM" id="SSF88946">
    <property type="entry name" value="Sigma2 domain of RNA polymerase sigma factors"/>
    <property type="match status" value="1"/>
</dbReference>
<gene>
    <name evidence="9" type="primary">sigC</name>
    <name evidence="9" type="ORF">V1Y59_00245</name>
</gene>
<sequence>MTTRPGDDEVTRLAVAASHGDRLALEAFVKATREDVWRFVGYLADRRSADDLTQDTYLRAIGALPRFRAGSSGRTWLLAIARRTVADHFRRAASRPQLSLTPPDTIAASPRRSMRHDDHVELEMLVEGLAEDRRAAFVLTQILGIGYADAAVVCGCPVGTIRSRVARARDDLMAAYESGERHTG</sequence>
<dbReference type="PANTHER" id="PTHR43133:SF61">
    <property type="entry name" value="ECF RNA POLYMERASE SIGMA FACTOR SIGC"/>
    <property type="match status" value="1"/>
</dbReference>
<feature type="domain" description="RNA polymerase sigma-70 region 2" evidence="7">
    <location>
        <begin position="29"/>
        <end position="93"/>
    </location>
</feature>
<dbReference type="PROSITE" id="PS01063">
    <property type="entry name" value="SIGMA70_ECF"/>
    <property type="match status" value="1"/>
</dbReference>
<evidence type="ECO:0000256" key="5">
    <source>
        <dbReference type="ARBA" id="ARBA00023163"/>
    </source>
</evidence>
<dbReference type="Gene3D" id="1.10.1740.10">
    <property type="match status" value="1"/>
</dbReference>
<proteinExistence type="inferred from homology"/>
<keyword evidence="5 6" id="KW-0804">Transcription</keyword>
<organism evidence="9 10">
    <name type="scientific">Gordonia prachuapensis</name>
    <dbReference type="NCBI Taxonomy" id="3115651"/>
    <lineage>
        <taxon>Bacteria</taxon>
        <taxon>Bacillati</taxon>
        <taxon>Actinomycetota</taxon>
        <taxon>Actinomycetes</taxon>
        <taxon>Mycobacteriales</taxon>
        <taxon>Gordoniaceae</taxon>
        <taxon>Gordonia</taxon>
    </lineage>
</organism>